<dbReference type="EMBL" id="BK059104">
    <property type="protein sequence ID" value="DAE30489.1"/>
    <property type="molecule type" value="Genomic_DNA"/>
</dbReference>
<evidence type="ECO:0000313" key="2">
    <source>
        <dbReference type="EMBL" id="DAE30489.1"/>
    </source>
</evidence>
<name>A0A8S5RHC5_9VIRU</name>
<organism evidence="2">
    <name type="scientific">virus sp. ctiha2</name>
    <dbReference type="NCBI Taxonomy" id="2827299"/>
    <lineage>
        <taxon>Viruses</taxon>
    </lineage>
</organism>
<accession>A0A8S5RHC5</accession>
<sequence length="41" mass="4949">MYPNENVNQKHHVPKPINNNQTKNYRACMKRKRNTSVIFFS</sequence>
<reference evidence="2" key="1">
    <citation type="journal article" date="2021" name="Proc. Natl. Acad. Sci. U.S.A.">
        <title>A Catalog of Tens of Thousands of Viruses from Human Metagenomes Reveals Hidden Associations with Chronic Diseases.</title>
        <authorList>
            <person name="Tisza M.J."/>
            <person name="Buck C.B."/>
        </authorList>
    </citation>
    <scope>NUCLEOTIDE SEQUENCE</scope>
    <source>
        <strain evidence="2">Ctiha2</strain>
    </source>
</reference>
<feature type="region of interest" description="Disordered" evidence="1">
    <location>
        <begin position="1"/>
        <end position="23"/>
    </location>
</feature>
<proteinExistence type="predicted"/>
<evidence type="ECO:0000256" key="1">
    <source>
        <dbReference type="SAM" id="MobiDB-lite"/>
    </source>
</evidence>
<protein>
    <submittedName>
        <fullName evidence="2">Uncharacterized protein</fullName>
    </submittedName>
</protein>